<dbReference type="SMART" id="SM00833">
    <property type="entry name" value="CobW_C"/>
    <property type="match status" value="1"/>
</dbReference>
<gene>
    <name evidence="8" type="ORF">PQR57_21735</name>
</gene>
<evidence type="ECO:0000313" key="9">
    <source>
        <dbReference type="Proteomes" id="UP001629230"/>
    </source>
</evidence>
<reference evidence="8 9" key="1">
    <citation type="journal article" date="2024" name="Chem. Sci.">
        <title>Discovery of megapolipeptins by genome mining of a Burkholderiales bacteria collection.</title>
        <authorList>
            <person name="Paulo B.S."/>
            <person name="Recchia M.J.J."/>
            <person name="Lee S."/>
            <person name="Fergusson C.H."/>
            <person name="Romanowski S.B."/>
            <person name="Hernandez A."/>
            <person name="Krull N."/>
            <person name="Liu D.Y."/>
            <person name="Cavanagh H."/>
            <person name="Bos A."/>
            <person name="Gray C.A."/>
            <person name="Murphy B.T."/>
            <person name="Linington R.G."/>
            <person name="Eustaquio A.S."/>
        </authorList>
    </citation>
    <scope>NUCLEOTIDE SEQUENCE [LARGE SCALE GENOMIC DNA]</scope>
    <source>
        <strain evidence="8 9">RL17-350-BIC-A</strain>
    </source>
</reference>
<dbReference type="PANTHER" id="PTHR13748:SF62">
    <property type="entry name" value="COBW DOMAIN-CONTAINING PROTEIN"/>
    <property type="match status" value="1"/>
</dbReference>
<dbReference type="InterPro" id="IPR003495">
    <property type="entry name" value="CobW/HypB/UreG_nucleotide-bd"/>
</dbReference>
<evidence type="ECO:0000256" key="5">
    <source>
        <dbReference type="ARBA" id="ARBA00045658"/>
    </source>
</evidence>
<evidence type="ECO:0000256" key="4">
    <source>
        <dbReference type="ARBA" id="ARBA00034320"/>
    </source>
</evidence>
<sequence>MEKLHDVAGEVSQQGAPIPCDVLTGYLGSGKTTFLNRFLKSSEALGTAVVVNEVGEIGIDQVILGEVSDNVLLLDSGCLCCSLNGALRETLLNIAAQAKRIGMPLRKVVVETTGLAEPLPVLHSLIGDRALAGYFALGRVITTVDARLAAEQIRMQRETARQVAVADVLVITKTDLVDAAQVSAVGTMTIAMNPRARRIDAAADNALHAAFCEATPDREPIAPLEALAHQHEHGHHDHARGVHETLVGAESFWIDGDTSWPGIAAWWQLVVERYGARLLRCKGLFRLKETQAAVLIQGVGTHFYPPETLLRWPIGDNRARLTVIGEALERDWLASSLRALRIDEAGLLPRNLDELDRILPGQH</sequence>
<keyword evidence="2" id="KW-0378">Hydrolase</keyword>
<dbReference type="InterPro" id="IPR011629">
    <property type="entry name" value="CobW-like_C"/>
</dbReference>
<name>A0ABW9AWE6_9BURK</name>
<dbReference type="InterPro" id="IPR051316">
    <property type="entry name" value="Zinc-reg_GTPase_activator"/>
</dbReference>
<dbReference type="InterPro" id="IPR036627">
    <property type="entry name" value="CobW-likC_sf"/>
</dbReference>
<evidence type="ECO:0000256" key="2">
    <source>
        <dbReference type="ARBA" id="ARBA00022801"/>
    </source>
</evidence>
<keyword evidence="1" id="KW-0547">Nucleotide-binding</keyword>
<organism evidence="8 9">
    <name type="scientific">Paraburkholderia dipogonis</name>
    <dbReference type="NCBI Taxonomy" id="1211383"/>
    <lineage>
        <taxon>Bacteria</taxon>
        <taxon>Pseudomonadati</taxon>
        <taxon>Pseudomonadota</taxon>
        <taxon>Betaproteobacteria</taxon>
        <taxon>Burkholderiales</taxon>
        <taxon>Burkholderiaceae</taxon>
        <taxon>Paraburkholderia</taxon>
    </lineage>
</organism>
<comment type="similarity">
    <text evidence="4">Belongs to the SIMIBI class G3E GTPase family. ZNG1 subfamily.</text>
</comment>
<dbReference type="Pfam" id="PF02492">
    <property type="entry name" value="cobW"/>
    <property type="match status" value="1"/>
</dbReference>
<evidence type="ECO:0000256" key="3">
    <source>
        <dbReference type="ARBA" id="ARBA00023186"/>
    </source>
</evidence>
<feature type="domain" description="CobW C-terminal" evidence="7">
    <location>
        <begin position="249"/>
        <end position="341"/>
    </location>
</feature>
<protein>
    <submittedName>
        <fullName evidence="8">GTP-binding protein</fullName>
    </submittedName>
</protein>
<dbReference type="EMBL" id="JAQQEZ010000015">
    <property type="protein sequence ID" value="MFM0003647.1"/>
    <property type="molecule type" value="Genomic_DNA"/>
</dbReference>
<dbReference type="SUPFAM" id="SSF52540">
    <property type="entry name" value="P-loop containing nucleoside triphosphate hydrolases"/>
    <property type="match status" value="1"/>
</dbReference>
<comment type="caution">
    <text evidence="8">The sequence shown here is derived from an EMBL/GenBank/DDBJ whole genome shotgun (WGS) entry which is preliminary data.</text>
</comment>
<dbReference type="InterPro" id="IPR027417">
    <property type="entry name" value="P-loop_NTPase"/>
</dbReference>
<dbReference type="Proteomes" id="UP001629230">
    <property type="component" value="Unassembled WGS sequence"/>
</dbReference>
<evidence type="ECO:0000256" key="6">
    <source>
        <dbReference type="ARBA" id="ARBA00049117"/>
    </source>
</evidence>
<proteinExistence type="inferred from homology"/>
<dbReference type="PANTHER" id="PTHR13748">
    <property type="entry name" value="COBW-RELATED"/>
    <property type="match status" value="1"/>
</dbReference>
<dbReference type="Pfam" id="PF07683">
    <property type="entry name" value="CobW_C"/>
    <property type="match status" value="1"/>
</dbReference>
<dbReference type="Gene3D" id="3.40.50.300">
    <property type="entry name" value="P-loop containing nucleotide triphosphate hydrolases"/>
    <property type="match status" value="1"/>
</dbReference>
<evidence type="ECO:0000256" key="1">
    <source>
        <dbReference type="ARBA" id="ARBA00022741"/>
    </source>
</evidence>
<dbReference type="Gene3D" id="3.30.1220.10">
    <property type="entry name" value="CobW-like, C-terminal domain"/>
    <property type="match status" value="1"/>
</dbReference>
<keyword evidence="9" id="KW-1185">Reference proteome</keyword>
<comment type="catalytic activity">
    <reaction evidence="6">
        <text>GTP + H2O = GDP + phosphate + H(+)</text>
        <dbReference type="Rhea" id="RHEA:19669"/>
        <dbReference type="ChEBI" id="CHEBI:15377"/>
        <dbReference type="ChEBI" id="CHEBI:15378"/>
        <dbReference type="ChEBI" id="CHEBI:37565"/>
        <dbReference type="ChEBI" id="CHEBI:43474"/>
        <dbReference type="ChEBI" id="CHEBI:58189"/>
    </reaction>
    <physiologicalReaction direction="left-to-right" evidence="6">
        <dbReference type="Rhea" id="RHEA:19670"/>
    </physiologicalReaction>
</comment>
<evidence type="ECO:0000259" key="7">
    <source>
        <dbReference type="SMART" id="SM00833"/>
    </source>
</evidence>
<keyword evidence="3" id="KW-0143">Chaperone</keyword>
<comment type="function">
    <text evidence="5">Zinc chaperone that directly transfers zinc cofactor to target proteins, thereby activating them. Zinc is transferred from the CXCC motif in the GTPase domain to the zinc binding site in target proteins in a process requiring GTP hydrolysis.</text>
</comment>
<dbReference type="RefSeq" id="WP_408178664.1">
    <property type="nucleotide sequence ID" value="NZ_JAQQEZ010000015.1"/>
</dbReference>
<evidence type="ECO:0000313" key="8">
    <source>
        <dbReference type="EMBL" id="MFM0003647.1"/>
    </source>
</evidence>
<accession>A0ABW9AWE6</accession>
<dbReference type="SUPFAM" id="SSF90002">
    <property type="entry name" value="Hypothetical protein YjiA, C-terminal domain"/>
    <property type="match status" value="1"/>
</dbReference>
<dbReference type="CDD" id="cd03112">
    <property type="entry name" value="CobW-like"/>
    <property type="match status" value="1"/>
</dbReference>